<keyword evidence="4" id="KW-0804">Transcription</keyword>
<dbReference type="InterPro" id="IPR013325">
    <property type="entry name" value="RNA_pol_sigma_r2"/>
</dbReference>
<gene>
    <name evidence="7" type="ORF">QWY31_06405</name>
</gene>
<proteinExistence type="inferred from homology"/>
<evidence type="ECO:0000256" key="4">
    <source>
        <dbReference type="ARBA" id="ARBA00023163"/>
    </source>
</evidence>
<protein>
    <submittedName>
        <fullName evidence="7">Sigma-70 family RNA polymerase sigma factor</fullName>
    </submittedName>
</protein>
<dbReference type="Gene3D" id="1.10.1740.10">
    <property type="match status" value="1"/>
</dbReference>
<reference evidence="7" key="1">
    <citation type="submission" date="2023-06" db="EMBL/GenBank/DDBJ databases">
        <title>Cytophagales bacterium Strain LB-30, isolated from soil.</title>
        <authorList>
            <person name="Liu B."/>
        </authorList>
    </citation>
    <scope>NUCLEOTIDE SEQUENCE</scope>
    <source>
        <strain evidence="7">LB-30</strain>
    </source>
</reference>
<evidence type="ECO:0000256" key="2">
    <source>
        <dbReference type="ARBA" id="ARBA00023015"/>
    </source>
</evidence>
<organism evidence="7 8">
    <name type="scientific">Shiella aurantiaca</name>
    <dbReference type="NCBI Taxonomy" id="3058365"/>
    <lineage>
        <taxon>Bacteria</taxon>
        <taxon>Pseudomonadati</taxon>
        <taxon>Bacteroidota</taxon>
        <taxon>Cytophagia</taxon>
        <taxon>Cytophagales</taxon>
        <taxon>Shiellaceae</taxon>
        <taxon>Shiella</taxon>
    </lineage>
</organism>
<dbReference type="CDD" id="cd06171">
    <property type="entry name" value="Sigma70_r4"/>
    <property type="match status" value="1"/>
</dbReference>
<dbReference type="InterPro" id="IPR014284">
    <property type="entry name" value="RNA_pol_sigma-70_dom"/>
</dbReference>
<dbReference type="SUPFAM" id="SSF88946">
    <property type="entry name" value="Sigma2 domain of RNA polymerase sigma factors"/>
    <property type="match status" value="1"/>
</dbReference>
<sequence length="184" mass="21083">MACQTVAPVFITYQKQLLAFIQKRLKDSDTSKEVLNEVLMKVYDHCEQVPQVRNARAWLFQITRNAVNDYFRKSQRFSSLESAPEPMAEWEQELEQQIAACVRPLIQLLPEGYALPLIKSDLEGIPQQQIAEEMGLGLSAVKSRIQRGREKLKAQFHECCIIEQDKQGKIVDFQIKKGCKTLGT</sequence>
<comment type="caution">
    <text evidence="7">The sequence shown here is derived from an EMBL/GenBank/DDBJ whole genome shotgun (WGS) entry which is preliminary data.</text>
</comment>
<dbReference type="Pfam" id="PF08281">
    <property type="entry name" value="Sigma70_r4_2"/>
    <property type="match status" value="1"/>
</dbReference>
<dbReference type="InterPro" id="IPR036388">
    <property type="entry name" value="WH-like_DNA-bd_sf"/>
</dbReference>
<dbReference type="Proteomes" id="UP001168552">
    <property type="component" value="Unassembled WGS sequence"/>
</dbReference>
<evidence type="ECO:0000259" key="6">
    <source>
        <dbReference type="Pfam" id="PF08281"/>
    </source>
</evidence>
<keyword evidence="8" id="KW-1185">Reference proteome</keyword>
<evidence type="ECO:0000256" key="1">
    <source>
        <dbReference type="ARBA" id="ARBA00010641"/>
    </source>
</evidence>
<dbReference type="InterPro" id="IPR013249">
    <property type="entry name" value="RNA_pol_sigma70_r4_t2"/>
</dbReference>
<feature type="domain" description="RNA polymerase sigma factor 70 region 4 type 2" evidence="6">
    <location>
        <begin position="102"/>
        <end position="152"/>
    </location>
</feature>
<keyword evidence="2" id="KW-0805">Transcription regulation</keyword>
<evidence type="ECO:0000256" key="3">
    <source>
        <dbReference type="ARBA" id="ARBA00023082"/>
    </source>
</evidence>
<feature type="domain" description="RNA polymerase sigma-70 region 2" evidence="5">
    <location>
        <begin position="12"/>
        <end position="76"/>
    </location>
</feature>
<evidence type="ECO:0000313" key="7">
    <source>
        <dbReference type="EMBL" id="MDN4165124.1"/>
    </source>
</evidence>
<dbReference type="Pfam" id="PF04542">
    <property type="entry name" value="Sigma70_r2"/>
    <property type="match status" value="1"/>
</dbReference>
<dbReference type="NCBIfam" id="TIGR02937">
    <property type="entry name" value="sigma70-ECF"/>
    <property type="match status" value="1"/>
</dbReference>
<dbReference type="PANTHER" id="PTHR43133">
    <property type="entry name" value="RNA POLYMERASE ECF-TYPE SIGMA FACTO"/>
    <property type="match status" value="1"/>
</dbReference>
<dbReference type="PANTHER" id="PTHR43133:SF62">
    <property type="entry name" value="RNA POLYMERASE SIGMA FACTOR SIGZ"/>
    <property type="match status" value="1"/>
</dbReference>
<accession>A0ABT8F427</accession>
<dbReference type="InterPro" id="IPR013324">
    <property type="entry name" value="RNA_pol_sigma_r3/r4-like"/>
</dbReference>
<keyword evidence="3" id="KW-0731">Sigma factor</keyword>
<evidence type="ECO:0000259" key="5">
    <source>
        <dbReference type="Pfam" id="PF04542"/>
    </source>
</evidence>
<dbReference type="InterPro" id="IPR007627">
    <property type="entry name" value="RNA_pol_sigma70_r2"/>
</dbReference>
<dbReference type="EMBL" id="JAUHJS010000003">
    <property type="protein sequence ID" value="MDN4165124.1"/>
    <property type="molecule type" value="Genomic_DNA"/>
</dbReference>
<dbReference type="InterPro" id="IPR039425">
    <property type="entry name" value="RNA_pol_sigma-70-like"/>
</dbReference>
<dbReference type="RefSeq" id="WP_320003653.1">
    <property type="nucleotide sequence ID" value="NZ_JAUHJS010000003.1"/>
</dbReference>
<evidence type="ECO:0000313" key="8">
    <source>
        <dbReference type="Proteomes" id="UP001168552"/>
    </source>
</evidence>
<dbReference type="SUPFAM" id="SSF88659">
    <property type="entry name" value="Sigma3 and sigma4 domains of RNA polymerase sigma factors"/>
    <property type="match status" value="1"/>
</dbReference>
<dbReference type="Gene3D" id="1.10.10.10">
    <property type="entry name" value="Winged helix-like DNA-binding domain superfamily/Winged helix DNA-binding domain"/>
    <property type="match status" value="1"/>
</dbReference>
<name>A0ABT8F427_9BACT</name>
<comment type="similarity">
    <text evidence="1">Belongs to the sigma-70 factor family. ECF subfamily.</text>
</comment>